<dbReference type="InterPro" id="IPR011004">
    <property type="entry name" value="Trimer_LpxA-like_sf"/>
</dbReference>
<dbReference type="InterPro" id="IPR020019">
    <property type="entry name" value="AcTrfase_PglD-like"/>
</dbReference>
<dbReference type="Pfam" id="PF00132">
    <property type="entry name" value="Hexapep"/>
    <property type="match status" value="1"/>
</dbReference>
<dbReference type="HOGENOM" id="CLU_081811_3_0_6"/>
<dbReference type="SUPFAM" id="SSF51161">
    <property type="entry name" value="Trimeric LpxA-like enzymes"/>
    <property type="match status" value="1"/>
</dbReference>
<organism evidence="2">
    <name type="scientific">Francisella philomiragia subsp. philomiragia (strain ATCC 25017 / CCUG 19701 / FSC 153 / O#319-036)</name>
    <dbReference type="NCBI Taxonomy" id="484022"/>
    <lineage>
        <taxon>Bacteria</taxon>
        <taxon>Pseudomonadati</taxon>
        <taxon>Pseudomonadota</taxon>
        <taxon>Gammaproteobacteria</taxon>
        <taxon>Thiotrichales</taxon>
        <taxon>Francisellaceae</taxon>
        <taxon>Francisella</taxon>
    </lineage>
</organism>
<dbReference type="Gene3D" id="3.40.50.720">
    <property type="entry name" value="NAD(P)-binding Rossmann-like Domain"/>
    <property type="match status" value="1"/>
</dbReference>
<reference evidence="2" key="1">
    <citation type="submission" date="2009-01" db="EMBL/GenBank/DDBJ databases">
        <title>Complete sequence of chromosome of Francisella philomiragia subsp. philomiragia ATCC 25017.</title>
        <authorList>
            <consortium name="US DOE Joint Genome Institute"/>
            <person name="Copeland A."/>
            <person name="Lucas S."/>
            <person name="Lapidus A."/>
            <person name="Barry K."/>
            <person name="Detter J.C."/>
            <person name="Glavina del Rio T."/>
            <person name="Hammon N."/>
            <person name="Israni S."/>
            <person name="Dalin E."/>
            <person name="Tice H."/>
            <person name="Pitluck S."/>
            <person name="Chain P."/>
            <person name="Malfatti S."/>
            <person name="Shin M."/>
            <person name="Vergez L."/>
            <person name="Schmutz J."/>
            <person name="Larimer F."/>
            <person name="Land M."/>
            <person name="Hauser L."/>
            <person name="Richardson P."/>
        </authorList>
    </citation>
    <scope>NUCLEOTIDE SEQUENCE</scope>
    <source>
        <strain evidence="2">ATCC 25017</strain>
    </source>
</reference>
<name>B0TXM4_FRAP2</name>
<protein>
    <recommendedName>
        <fullName evidence="3">Sugar O-acyltransferase, sialic acid O-acetyltransferase NeuD family protein</fullName>
    </recommendedName>
</protein>
<dbReference type="AlphaFoldDB" id="B0TXM4"/>
<dbReference type="KEGG" id="fph:Fphi_1257"/>
<sequence length="226" mass="25905">MVPKSKKLIIIGSGETALIAYEYFHYDSEYEVVAFSVNQQYISEKTIYNLPVVPFEILEQVYSPKEFEVYVAISSSKLNRSRTKIYDEAKRKGYVCASYISSRSFVWRNVEIGQNCFIFENNTLQPFVKVGDNVTIWSGNHIGHNTIIKNNCFISSHCVISGFCEIGDSSFLGVNCTIENNTKIARDNFIGARTLIQKDTPEKAFYQDKQTELSKVDSHRLFRIKE</sequence>
<dbReference type="InterPro" id="IPR050179">
    <property type="entry name" value="Trans_hexapeptide_repeat"/>
</dbReference>
<dbReference type="CDD" id="cd03360">
    <property type="entry name" value="LbH_AT_putative"/>
    <property type="match status" value="1"/>
</dbReference>
<evidence type="ECO:0000256" key="1">
    <source>
        <dbReference type="ARBA" id="ARBA00007274"/>
    </source>
</evidence>
<evidence type="ECO:0008006" key="3">
    <source>
        <dbReference type="Google" id="ProtNLM"/>
    </source>
</evidence>
<dbReference type="PANTHER" id="PTHR43300">
    <property type="entry name" value="ACETYLTRANSFERASE"/>
    <property type="match status" value="1"/>
</dbReference>
<evidence type="ECO:0000313" key="2">
    <source>
        <dbReference type="EMBL" id="ABZ87482.1"/>
    </source>
</evidence>
<dbReference type="eggNOG" id="COG0110">
    <property type="taxonomic scope" value="Bacteria"/>
</dbReference>
<dbReference type="EMBL" id="CP000937">
    <property type="protein sequence ID" value="ABZ87482.1"/>
    <property type="molecule type" value="Genomic_DNA"/>
</dbReference>
<dbReference type="PANTHER" id="PTHR43300:SF4">
    <property type="entry name" value="ACYL-[ACYL-CARRIER-PROTEIN]--UDP-N-ACETYLGLUCOSAMINE O-ACYLTRANSFERASE"/>
    <property type="match status" value="1"/>
</dbReference>
<comment type="similarity">
    <text evidence="1">Belongs to the transferase hexapeptide repeat family.</text>
</comment>
<proteinExistence type="inferred from homology"/>
<dbReference type="Gene3D" id="2.160.10.10">
    <property type="entry name" value="Hexapeptide repeat proteins"/>
    <property type="match status" value="1"/>
</dbReference>
<accession>B0TXM4</accession>
<gene>
    <name evidence="2" type="ordered locus">Fphi_1257</name>
</gene>
<dbReference type="InterPro" id="IPR001451">
    <property type="entry name" value="Hexapep"/>
</dbReference>